<organism evidence="1">
    <name type="scientific">Arundo donax</name>
    <name type="common">Giant reed</name>
    <name type="synonym">Donax arundinaceus</name>
    <dbReference type="NCBI Taxonomy" id="35708"/>
    <lineage>
        <taxon>Eukaryota</taxon>
        <taxon>Viridiplantae</taxon>
        <taxon>Streptophyta</taxon>
        <taxon>Embryophyta</taxon>
        <taxon>Tracheophyta</taxon>
        <taxon>Spermatophyta</taxon>
        <taxon>Magnoliopsida</taxon>
        <taxon>Liliopsida</taxon>
        <taxon>Poales</taxon>
        <taxon>Poaceae</taxon>
        <taxon>PACMAD clade</taxon>
        <taxon>Arundinoideae</taxon>
        <taxon>Arundineae</taxon>
        <taxon>Arundo</taxon>
    </lineage>
</organism>
<proteinExistence type="predicted"/>
<evidence type="ECO:0000313" key="1">
    <source>
        <dbReference type="EMBL" id="JAD64451.1"/>
    </source>
</evidence>
<name>A0A0A9BM49_ARUDO</name>
<protein>
    <submittedName>
        <fullName evidence="1">Uncharacterized protein</fullName>
    </submittedName>
</protein>
<accession>A0A0A9BM49</accession>
<dbReference type="EMBL" id="GBRH01233444">
    <property type="protein sequence ID" value="JAD64451.1"/>
    <property type="molecule type" value="Transcribed_RNA"/>
</dbReference>
<dbReference type="AlphaFoldDB" id="A0A0A9BM49"/>
<reference evidence="1" key="2">
    <citation type="journal article" date="2015" name="Data Brief">
        <title>Shoot transcriptome of the giant reed, Arundo donax.</title>
        <authorList>
            <person name="Barrero R.A."/>
            <person name="Guerrero F.D."/>
            <person name="Moolhuijzen P."/>
            <person name="Goolsby J.A."/>
            <person name="Tidwell J."/>
            <person name="Bellgard S.E."/>
            <person name="Bellgard M.I."/>
        </authorList>
    </citation>
    <scope>NUCLEOTIDE SEQUENCE</scope>
    <source>
        <tissue evidence="1">Shoot tissue taken approximately 20 cm above the soil surface</tissue>
    </source>
</reference>
<reference evidence="1" key="1">
    <citation type="submission" date="2014-09" db="EMBL/GenBank/DDBJ databases">
        <authorList>
            <person name="Magalhaes I.L.F."/>
            <person name="Oliveira U."/>
            <person name="Santos F.R."/>
            <person name="Vidigal T.H.D.A."/>
            <person name="Brescovit A.D."/>
            <person name="Santos A.J."/>
        </authorList>
    </citation>
    <scope>NUCLEOTIDE SEQUENCE</scope>
    <source>
        <tissue evidence="1">Shoot tissue taken approximately 20 cm above the soil surface</tissue>
    </source>
</reference>
<sequence length="80" mass="9139">MSSLVHIRTARARRRPYLHDCTIDMSLRLHYSIFTSGLCINRLIVYVSTSHVIGGQPPMLPSIDFAWRSVRMGILVNARI</sequence>